<sequence>MAAIETFDLTKKFGEFVAVDGLNLNVKEGEIFGLLGPNGAGKSTTIKMLIGLLKPSGGRITILGNENLMDYKGRTGYLPENPALYEYLTIKEFLTFIGRIKKVEKNVLDEKIREITHTFSLEEKLKSYIGSLSHGMRQKVAISAALLADPKVLLLDEPLTGLDPKSQRDFKDIIREKAKDHSSILLSTHILDVAERLCTSVGIFNKGKLLATGTLDDLRSLSESSSSSTLEDIFIKLTEEGEKDLP</sequence>
<evidence type="ECO:0000259" key="4">
    <source>
        <dbReference type="PROSITE" id="PS50893"/>
    </source>
</evidence>
<dbReference type="GO" id="GO:0016887">
    <property type="term" value="F:ATP hydrolysis activity"/>
    <property type="evidence" value="ECO:0007669"/>
    <property type="project" value="InterPro"/>
</dbReference>
<dbReference type="Gene3D" id="3.40.50.300">
    <property type="entry name" value="P-loop containing nucleotide triphosphate hydrolases"/>
    <property type="match status" value="1"/>
</dbReference>
<dbReference type="InterPro" id="IPR027417">
    <property type="entry name" value="P-loop_NTPase"/>
</dbReference>
<protein>
    <submittedName>
        <fullName evidence="5">ABC transporter ATP-binding protein</fullName>
    </submittedName>
</protein>
<evidence type="ECO:0000313" key="5">
    <source>
        <dbReference type="EMBL" id="RZN73827.1"/>
    </source>
</evidence>
<gene>
    <name evidence="5" type="ORF">EF807_00255</name>
</gene>
<dbReference type="PROSITE" id="PS50893">
    <property type="entry name" value="ABC_TRANSPORTER_2"/>
    <property type="match status" value="1"/>
</dbReference>
<evidence type="ECO:0000256" key="2">
    <source>
        <dbReference type="ARBA" id="ARBA00022741"/>
    </source>
</evidence>
<keyword evidence="3 5" id="KW-0067">ATP-binding</keyword>
<dbReference type="EMBL" id="RXIL01000002">
    <property type="protein sequence ID" value="RZN73827.1"/>
    <property type="molecule type" value="Genomic_DNA"/>
</dbReference>
<accession>A0A520KZ47</accession>
<proteinExistence type="predicted"/>
<keyword evidence="1" id="KW-0813">Transport</keyword>
<organism evidence="5 6">
    <name type="scientific">Candidatus Methanolliviera hydrocarbonicum</name>
    <dbReference type="NCBI Taxonomy" id="2491085"/>
    <lineage>
        <taxon>Archaea</taxon>
        <taxon>Methanobacteriati</taxon>
        <taxon>Methanobacteriota</taxon>
        <taxon>Candidatus Methanoliparia</taxon>
        <taxon>Candidatus Methanoliparales</taxon>
        <taxon>Candidatus Methanollivieraceae</taxon>
        <taxon>Candidatus Methanolliviera</taxon>
    </lineage>
</organism>
<dbReference type="CDD" id="cd03230">
    <property type="entry name" value="ABC_DR_subfamily_A"/>
    <property type="match status" value="1"/>
</dbReference>
<reference evidence="5 6" key="1">
    <citation type="journal article" date="2019" name="Nat. Microbiol.">
        <title>Wide diversity of methane and short-chain alkane metabolisms in uncultured archaea.</title>
        <authorList>
            <person name="Borrel G."/>
            <person name="Adam P.S."/>
            <person name="McKay L.J."/>
            <person name="Chen L.X."/>
            <person name="Sierra-Garcia I.N."/>
            <person name="Sieber C.M."/>
            <person name="Letourneur Q."/>
            <person name="Ghozlane A."/>
            <person name="Andersen G.L."/>
            <person name="Li W.J."/>
            <person name="Hallam S.J."/>
            <person name="Muyzer G."/>
            <person name="de Oliveira V.M."/>
            <person name="Inskeep W.P."/>
            <person name="Banfield J.F."/>
            <person name="Gribaldo S."/>
        </authorList>
    </citation>
    <scope>NUCLEOTIDE SEQUENCE [LARGE SCALE GENOMIC DNA]</scope>
    <source>
        <strain evidence="5">NM1b</strain>
    </source>
</reference>
<dbReference type="InterPro" id="IPR003593">
    <property type="entry name" value="AAA+_ATPase"/>
</dbReference>
<keyword evidence="2" id="KW-0547">Nucleotide-binding</keyword>
<evidence type="ECO:0000256" key="1">
    <source>
        <dbReference type="ARBA" id="ARBA00022448"/>
    </source>
</evidence>
<dbReference type="PANTHER" id="PTHR42939:SF1">
    <property type="entry name" value="ABC TRANSPORTER ATP-BINDING PROTEIN ALBC-RELATED"/>
    <property type="match status" value="1"/>
</dbReference>
<dbReference type="PROSITE" id="PS00211">
    <property type="entry name" value="ABC_TRANSPORTER_1"/>
    <property type="match status" value="1"/>
</dbReference>
<dbReference type="SMART" id="SM00382">
    <property type="entry name" value="AAA"/>
    <property type="match status" value="1"/>
</dbReference>
<dbReference type="InterPro" id="IPR017871">
    <property type="entry name" value="ABC_transporter-like_CS"/>
</dbReference>
<dbReference type="InterPro" id="IPR003439">
    <property type="entry name" value="ABC_transporter-like_ATP-bd"/>
</dbReference>
<evidence type="ECO:0000313" key="6">
    <source>
        <dbReference type="Proteomes" id="UP000320766"/>
    </source>
</evidence>
<comment type="caution">
    <text evidence="5">The sequence shown here is derived from an EMBL/GenBank/DDBJ whole genome shotgun (WGS) entry which is preliminary data.</text>
</comment>
<dbReference type="InterPro" id="IPR051782">
    <property type="entry name" value="ABC_Transporter_VariousFunc"/>
</dbReference>
<dbReference type="AlphaFoldDB" id="A0A520KZ47"/>
<feature type="domain" description="ABC transporter" evidence="4">
    <location>
        <begin position="4"/>
        <end position="231"/>
    </location>
</feature>
<dbReference type="PANTHER" id="PTHR42939">
    <property type="entry name" value="ABC TRANSPORTER ATP-BINDING PROTEIN ALBC-RELATED"/>
    <property type="match status" value="1"/>
</dbReference>
<dbReference type="Pfam" id="PF00005">
    <property type="entry name" value="ABC_tran"/>
    <property type="match status" value="1"/>
</dbReference>
<name>A0A520KZ47_9EURY</name>
<dbReference type="SUPFAM" id="SSF52540">
    <property type="entry name" value="P-loop containing nucleoside triphosphate hydrolases"/>
    <property type="match status" value="1"/>
</dbReference>
<evidence type="ECO:0000256" key="3">
    <source>
        <dbReference type="ARBA" id="ARBA00022840"/>
    </source>
</evidence>
<dbReference type="GO" id="GO:0005524">
    <property type="term" value="F:ATP binding"/>
    <property type="evidence" value="ECO:0007669"/>
    <property type="project" value="UniProtKB-KW"/>
</dbReference>
<dbReference type="Proteomes" id="UP000320766">
    <property type="component" value="Unassembled WGS sequence"/>
</dbReference>